<keyword evidence="2" id="KW-0812">Transmembrane</keyword>
<evidence type="ECO:0000256" key="2">
    <source>
        <dbReference type="SAM" id="Phobius"/>
    </source>
</evidence>
<accession>F6W2Z3</accession>
<dbReference type="Gene3D" id="1.10.10.750">
    <property type="entry name" value="Ypt/Rab-GAP domain of gyp1p, domain 1"/>
    <property type="match status" value="1"/>
</dbReference>
<feature type="domain" description="Rab-GAP TBC" evidence="3">
    <location>
        <begin position="101"/>
        <end position="293"/>
    </location>
</feature>
<dbReference type="PROSITE" id="PS50086">
    <property type="entry name" value="TBC_RABGAP"/>
    <property type="match status" value="1"/>
</dbReference>
<organism evidence="4 5">
    <name type="scientific">Macaca mulatta</name>
    <name type="common">Rhesus macaque</name>
    <dbReference type="NCBI Taxonomy" id="9544"/>
    <lineage>
        <taxon>Eukaryota</taxon>
        <taxon>Metazoa</taxon>
        <taxon>Chordata</taxon>
        <taxon>Craniata</taxon>
        <taxon>Vertebrata</taxon>
        <taxon>Euteleostomi</taxon>
        <taxon>Mammalia</taxon>
        <taxon>Eutheria</taxon>
        <taxon>Euarchontoglires</taxon>
        <taxon>Primates</taxon>
        <taxon>Haplorrhini</taxon>
        <taxon>Catarrhini</taxon>
        <taxon>Cercopithecidae</taxon>
        <taxon>Cercopithecinae</taxon>
        <taxon>Macaca</taxon>
    </lineage>
</organism>
<dbReference type="Ensembl" id="ENSMMUT00000042174.3">
    <property type="protein sequence ID" value="ENSMMUP00000035174.3"/>
    <property type="gene ID" value="ENSMMUG00000030298.3"/>
</dbReference>
<dbReference type="SMR" id="F6W2Z3"/>
<keyword evidence="5" id="KW-1185">Reference proteome</keyword>
<dbReference type="eggNOG" id="KOG1102">
    <property type="taxonomic scope" value="Eukaryota"/>
</dbReference>
<dbReference type="Gene3D" id="1.10.8.270">
    <property type="entry name" value="putative rabgap domain of human tbc1 domain family member 14 like domains"/>
    <property type="match status" value="1"/>
</dbReference>
<reference evidence="4" key="3">
    <citation type="submission" date="2025-08" db="UniProtKB">
        <authorList>
            <consortium name="Ensembl"/>
        </authorList>
    </citation>
    <scope>IDENTIFICATION</scope>
    <source>
        <strain evidence="4">17573</strain>
    </source>
</reference>
<evidence type="ECO:0000256" key="1">
    <source>
        <dbReference type="SAM" id="MobiDB-lite"/>
    </source>
</evidence>
<dbReference type="VEuPathDB" id="HostDB:ENSMMUG00000030298"/>
<dbReference type="OrthoDB" id="9540045at2759"/>
<dbReference type="PaxDb" id="9544-ENSMMUP00000035174"/>
<reference evidence="4" key="4">
    <citation type="submission" date="2025-09" db="UniProtKB">
        <authorList>
            <consortium name="Ensembl"/>
        </authorList>
    </citation>
    <scope>IDENTIFICATION</scope>
    <source>
        <strain evidence="4">17573</strain>
    </source>
</reference>
<feature type="compositionally biased region" description="Polar residues" evidence="1">
    <location>
        <begin position="634"/>
        <end position="646"/>
    </location>
</feature>
<dbReference type="SMART" id="SM00164">
    <property type="entry name" value="TBC"/>
    <property type="match status" value="1"/>
</dbReference>
<dbReference type="InterPro" id="IPR000195">
    <property type="entry name" value="Rab-GAP-TBC_dom"/>
</dbReference>
<dbReference type="OMA" id="PCFLCCH"/>
<dbReference type="PANTHER" id="PTHR47219:SF25">
    <property type="entry name" value="RAB-GAP TBC DOMAIN-CONTAINING PROTEIN"/>
    <property type="match status" value="1"/>
</dbReference>
<evidence type="ECO:0000313" key="5">
    <source>
        <dbReference type="Proteomes" id="UP000006718"/>
    </source>
</evidence>
<dbReference type="GeneTree" id="ENSGT00940000162039"/>
<dbReference type="InterPro" id="IPR035969">
    <property type="entry name" value="Rab-GAP_TBC_sf"/>
</dbReference>
<feature type="region of interest" description="Disordered" evidence="1">
    <location>
        <begin position="540"/>
        <end position="575"/>
    </location>
</feature>
<dbReference type="SUPFAM" id="SSF47923">
    <property type="entry name" value="Ypt/Rab-GAP domain of gyp1p"/>
    <property type="match status" value="2"/>
</dbReference>
<dbReference type="PANTHER" id="PTHR47219">
    <property type="entry name" value="RAB GTPASE-ACTIVATING PROTEIN 1-LIKE"/>
    <property type="match status" value="1"/>
</dbReference>
<feature type="transmembrane region" description="Helical" evidence="2">
    <location>
        <begin position="705"/>
        <end position="725"/>
    </location>
</feature>
<feature type="region of interest" description="Disordered" evidence="1">
    <location>
        <begin position="622"/>
        <end position="651"/>
    </location>
</feature>
<reference evidence="5" key="1">
    <citation type="journal article" date="2007" name="Science">
        <title>Evolutionary and biomedical insights from the rhesus macaque genome.</title>
        <authorList>
            <person name="Gibbs R.A."/>
            <person name="Rogers J."/>
            <person name="Katze M.G."/>
            <person name="Bumgarner R."/>
            <person name="Weinstock G.M."/>
            <person name="Mardis E.R."/>
            <person name="Remington K.A."/>
            <person name="Strausberg R.L."/>
            <person name="Venter J.C."/>
            <person name="Wilson R.K."/>
            <person name="Batzer M.A."/>
            <person name="Bustamante C.D."/>
            <person name="Eichler E.E."/>
            <person name="Hahn M.W."/>
            <person name="Hardison R.C."/>
            <person name="Makova K.D."/>
            <person name="Miller W."/>
            <person name="Milosavljevic A."/>
            <person name="Palermo R.E."/>
            <person name="Siepel A."/>
            <person name="Sikela J.M."/>
            <person name="Attaway T."/>
            <person name="Bell S."/>
            <person name="Bernard K.E."/>
            <person name="Buhay C.J."/>
            <person name="Chandrabose M.N."/>
            <person name="Dao M."/>
            <person name="Davis C."/>
            <person name="Delehaunty K.D."/>
            <person name="Ding Y."/>
            <person name="Dinh H.H."/>
            <person name="Dugan-Rocha S."/>
            <person name="Fulton L.A."/>
            <person name="Gabisi R.A."/>
            <person name="Garner T.T."/>
            <person name="Godfrey J."/>
            <person name="Hawes A.C."/>
            <person name="Hernandez J."/>
            <person name="Hines S."/>
            <person name="Holder M."/>
            <person name="Hume J."/>
            <person name="Jhangiani S.N."/>
            <person name="Joshi V."/>
            <person name="Khan Z.M."/>
            <person name="Kirkness E.F."/>
            <person name="Cree A."/>
            <person name="Fowler R.G."/>
            <person name="Lee S."/>
            <person name="Lewis L.R."/>
            <person name="Li Z."/>
            <person name="Liu Y.-S."/>
            <person name="Moore S.M."/>
            <person name="Muzny D."/>
            <person name="Nazareth L.V."/>
            <person name="Ngo D.N."/>
            <person name="Okwuonu G.O."/>
            <person name="Pai G."/>
            <person name="Parker D."/>
            <person name="Paul H.A."/>
            <person name="Pfannkoch C."/>
            <person name="Pohl C.S."/>
            <person name="Rogers Y.-H.C."/>
            <person name="Ruiz S.J."/>
            <person name="Sabo A."/>
            <person name="Santibanez J."/>
            <person name="Schneider B.W."/>
            <person name="Smith S.M."/>
            <person name="Sodergren E."/>
            <person name="Svatek A.F."/>
            <person name="Utterback T.R."/>
            <person name="Vattathil S."/>
            <person name="Warren W."/>
            <person name="White C.S."/>
            <person name="Chinwalla A.T."/>
            <person name="Feng Y."/>
            <person name="Halpern A.L."/>
            <person name="Hillier L.W."/>
            <person name="Huang X."/>
            <person name="Minx P."/>
            <person name="Nelson J.O."/>
            <person name="Pepin K.H."/>
            <person name="Qin X."/>
            <person name="Sutton G.G."/>
            <person name="Venter E."/>
            <person name="Walenz B.P."/>
            <person name="Wallis J.W."/>
            <person name="Worley K.C."/>
            <person name="Yang S.-P."/>
            <person name="Jones S.M."/>
            <person name="Marra M.A."/>
            <person name="Rocchi M."/>
            <person name="Schein J.E."/>
            <person name="Baertsch R."/>
            <person name="Clarke L."/>
            <person name="Csuros M."/>
            <person name="Glasscock J."/>
            <person name="Harris R.A."/>
            <person name="Havlak P."/>
            <person name="Jackson A.R."/>
            <person name="Jiang H."/>
            <person name="Liu Y."/>
            <person name="Messina D.N."/>
            <person name="Shen Y."/>
            <person name="Song H.X.-Z."/>
            <person name="Wylie T."/>
            <person name="Zhang L."/>
            <person name="Birney E."/>
            <person name="Han K."/>
            <person name="Konkel M.K."/>
            <person name="Lee J."/>
            <person name="Smit A.F.A."/>
            <person name="Ullmer B."/>
            <person name="Wang H."/>
            <person name="Xing J."/>
            <person name="Burhans R."/>
            <person name="Cheng Z."/>
            <person name="Karro J.E."/>
            <person name="Ma J."/>
            <person name="Raney B."/>
            <person name="She X."/>
            <person name="Cox M.J."/>
            <person name="Demuth J.P."/>
            <person name="Dumas L.J."/>
            <person name="Han S.-G."/>
            <person name="Hopkins J."/>
            <person name="Karimpour-Fard A."/>
            <person name="Kim Y.H."/>
            <person name="Pollack J.R."/>
            <person name="Vinar T."/>
            <person name="Addo-Quaye C."/>
            <person name="Degenhardt J."/>
            <person name="Denby A."/>
            <person name="Hubisz M.J."/>
            <person name="Indap A."/>
            <person name="Kosiol C."/>
            <person name="Lahn B.T."/>
            <person name="Lawson H.A."/>
            <person name="Marklein A."/>
            <person name="Nielsen R."/>
            <person name="Vallender E.J."/>
            <person name="Clark A.G."/>
            <person name="Ferguson B."/>
            <person name="Hernandez R.D."/>
            <person name="Hirani K."/>
            <person name="Kehrer-Sawatzki H."/>
            <person name="Kolb J."/>
            <person name="Patil S."/>
            <person name="Pu L.-L."/>
            <person name="Ren Y."/>
            <person name="Smith D.G."/>
            <person name="Wheeler D.A."/>
            <person name="Schenck I."/>
            <person name="Ball E.V."/>
            <person name="Chen R."/>
            <person name="Cooper D.N."/>
            <person name="Giardine B."/>
            <person name="Hsu F."/>
            <person name="Kent W.J."/>
            <person name="Lesk A."/>
            <person name="Nelson D.L."/>
            <person name="O'brien W.E."/>
            <person name="Pruefer K."/>
            <person name="Stenson P.D."/>
            <person name="Wallace J.C."/>
            <person name="Ke H."/>
            <person name="Liu X.-M."/>
            <person name="Wang P."/>
            <person name="Xiang A.P."/>
            <person name="Yang F."/>
            <person name="Barber G.P."/>
            <person name="Haussler D."/>
            <person name="Karolchik D."/>
            <person name="Kern A.D."/>
            <person name="Kuhn R.M."/>
            <person name="Smith K.E."/>
            <person name="Zwieg A.S."/>
        </authorList>
    </citation>
    <scope>NUCLEOTIDE SEQUENCE [LARGE SCALE GENOMIC DNA]</scope>
    <source>
        <strain evidence="5">17573</strain>
    </source>
</reference>
<evidence type="ECO:0000259" key="3">
    <source>
        <dbReference type="PROSITE" id="PS50086"/>
    </source>
</evidence>
<feature type="region of interest" description="Disordered" evidence="1">
    <location>
        <begin position="735"/>
        <end position="755"/>
    </location>
</feature>
<dbReference type="FunFam" id="1.10.10.750:FF:000001">
    <property type="entry name" value="TBC1 domain family member 10A"/>
    <property type="match status" value="1"/>
</dbReference>
<dbReference type="FunFam" id="1.10.8.270:FF:000016">
    <property type="entry name" value="TBC1 domain family member 2A"/>
    <property type="match status" value="1"/>
</dbReference>
<sequence>MEMDEDPDTLPAQGQGNTIITKYEQGHRAGAAADMGNEQVNIRKYMNHLGIVHETELPPIRALEVKQRRKESKRTNKWLKMFAEWPKYRNTKKLSQRVYKGIPLAVRGQAWSLLLDINKVKSQNPGKYKVMKEKGKRSSRIIHRIQLDVNSTLQNHMMFIQRCGVKQQELCDILVAYSAYNPEVGYHRDLSHITAILLLYLPEEDAFWALTQLLAGERHSLQVFYSPDAAQLERLLSHQKQVLHKSFPKIMRHLGKEGLCIEGSMLMRLLRCFLDAKSFRLTMRLWDVLILEGKRLLTAMAHASFKIHRKRLMKLSWSTIWEFQERLSQSWALEDNRVLRNLQASMKELTKKHWDLPPPAELEQWSSRVSPGIGPLHEGDRLAIPTPPAQLQELMPSVPLGQKPCPLPAWPNGAVPKAQAEVHQHEGASQEPRTEDCCLRGPESRDDGSLSPGEVRLCITRKHLSRNARPQLHTDPHVGGPCFLCCHFEHSSWDSEGASPEPRAEDCCPTGPEAQDEGRMSPGEVRLRITRKHLSRKSMPQLHTDLHVRGPGASQEPRAAGRSLGCPEVQDDSSLSPGEVRLCITRKHLSRNSTPQLHTDPHVGGPCFLCCHFEHGSWDSVTSPSSVDSSPGTTRRTPPSEPTGTATPGPAWVYDREEALREIPLQQGVPCPLLPSVEEQHGMEGAQAAPARLPRGPRWLLDLDFYCYFFFILYFCLLGLGKYLVGDLVPSRPQEGRLSMGFPQPQPGSSVPWGP</sequence>
<keyword evidence="2" id="KW-1133">Transmembrane helix</keyword>
<dbReference type="STRING" id="9544.ENSMMUP00000035174"/>
<dbReference type="HOGENOM" id="CLU_005350_10_5_1"/>
<dbReference type="CTD" id="353149"/>
<proteinExistence type="predicted"/>
<keyword evidence="2" id="KW-0472">Membrane</keyword>
<dbReference type="Gene3D" id="1.10.472.80">
    <property type="entry name" value="Ypt/Rab-GAP domain of gyp1p, domain 3"/>
    <property type="match status" value="1"/>
</dbReference>
<dbReference type="GeneID" id="694833"/>
<reference evidence="4" key="2">
    <citation type="submission" date="2019-01" db="EMBL/GenBank/DDBJ databases">
        <authorList>
            <person name="Graves T."/>
            <person name="Eichler E.E."/>
            <person name="Wilson R.K."/>
        </authorList>
    </citation>
    <scope>NUCLEOTIDE SEQUENCE [LARGE SCALE GENOMIC DNA]</scope>
    <source>
        <strain evidence="4">17573</strain>
    </source>
</reference>
<feature type="compositionally biased region" description="Low complexity" evidence="1">
    <location>
        <begin position="622"/>
        <end position="633"/>
    </location>
</feature>
<dbReference type="Proteomes" id="UP000006718">
    <property type="component" value="Chromosome 16"/>
</dbReference>
<feature type="region of interest" description="Disordered" evidence="1">
    <location>
        <begin position="495"/>
        <end position="520"/>
    </location>
</feature>
<dbReference type="InParanoid" id="F6W2Z3"/>
<name>F6W2Z3_MACMU</name>
<dbReference type="AlphaFoldDB" id="F6W2Z3"/>
<dbReference type="GO" id="GO:0005096">
    <property type="term" value="F:GTPase activator activity"/>
    <property type="evidence" value="ECO:0000318"/>
    <property type="project" value="GO_Central"/>
</dbReference>
<evidence type="ECO:0000313" key="4">
    <source>
        <dbReference type="Ensembl" id="ENSMMUP00000035174.3"/>
    </source>
</evidence>
<dbReference type="RefSeq" id="XP_028691872.1">
    <property type="nucleotide sequence ID" value="XM_028836039.1"/>
</dbReference>
<dbReference type="InterPro" id="IPR050302">
    <property type="entry name" value="Rab_GAP_TBC_domain"/>
</dbReference>
<gene>
    <name evidence="4" type="primary">TBC1D26</name>
</gene>
<protein>
    <submittedName>
        <fullName evidence="4">TBC1 domain family member 26</fullName>
    </submittedName>
</protein>
<dbReference type="Bgee" id="ENSMMUG00000030298">
    <property type="expression patterns" value="Expressed in testis and 4 other cell types or tissues"/>
</dbReference>
<dbReference type="Pfam" id="PF00566">
    <property type="entry name" value="RabGAP-TBC"/>
    <property type="match status" value="1"/>
</dbReference>